<evidence type="ECO:0000259" key="7">
    <source>
        <dbReference type="Pfam" id="PF03711"/>
    </source>
</evidence>
<organism evidence="8">
    <name type="scientific">Staphylococcus simulans</name>
    <dbReference type="NCBI Taxonomy" id="1286"/>
    <lineage>
        <taxon>Bacteria</taxon>
        <taxon>Bacillati</taxon>
        <taxon>Bacillota</taxon>
        <taxon>Bacilli</taxon>
        <taxon>Bacillales</taxon>
        <taxon>Staphylococcaceae</taxon>
        <taxon>Staphylococcus</taxon>
    </lineage>
</organism>
<dbReference type="PANTHER" id="PTHR43277">
    <property type="entry name" value="ARGININE DECARBOXYLASE"/>
    <property type="match status" value="1"/>
</dbReference>
<keyword evidence="3" id="KW-0210">Decarboxylase</keyword>
<dbReference type="Pfam" id="PF03711">
    <property type="entry name" value="OKR_DC_1_C"/>
    <property type="match status" value="1"/>
</dbReference>
<dbReference type="InterPro" id="IPR008286">
    <property type="entry name" value="Prn/Lys/Arg_de-COase_C"/>
</dbReference>
<evidence type="ECO:0000256" key="1">
    <source>
        <dbReference type="ARBA" id="ARBA00001933"/>
    </source>
</evidence>
<protein>
    <submittedName>
        <fullName evidence="8">Arginine decarboxylase</fullName>
        <ecNumber evidence="8">4.1.1.19</ecNumber>
    </submittedName>
</protein>
<sequence>MNLPLNHQLKSFLKQQPISFHVPGHKNMTIGTLHEMDLAMDITEITDFDDLHHPEGILKESMHTLDKHPDYDAFYLVNGTTSGLLSVIQATAKQEAPIVMSRNVHKSVFHGLDLAQKDAEILPMTISDTTHQYVAPRIDQKQSTNSLAIVTYPNYYGELFDIASFINEQHAKGTPVLVDEAHGAHFGLNGFPNSALSFGADYVVQSYHKSLPALTMSSVIFIHKNAPYREQVMEYLTYFQSSSPSYLLMAGLERAHQFYKTYESTYFFTQRQRLLDALSAKGLEVHEMDDPLKITLTYAGYTGYDIQQWLEAQHLYVELSDETQVLLVLPMWHKGDRFPFESLLERIKALKLPKTTNEVSVTIPKMPEHVGYYQPVTITQMRRIDFSEAAGELLAQHIVPYPPGIPVFYKGERIHQEMIDIMEDWVAQGIRVEGIKHRTINIKDE</sequence>
<reference evidence="8" key="1">
    <citation type="submission" date="2019-11" db="EMBL/GenBank/DDBJ databases">
        <authorList>
            <person name="Feng L."/>
        </authorList>
    </citation>
    <scope>NUCLEOTIDE SEQUENCE</scope>
    <source>
        <strain evidence="8">SsimulansLFYP27</strain>
    </source>
</reference>
<dbReference type="InterPro" id="IPR015424">
    <property type="entry name" value="PyrdxlP-dep_Trfase"/>
</dbReference>
<comment type="similarity">
    <text evidence="2">Belongs to the Orn/Lys/Arg decarboxylase class-I family.</text>
</comment>
<dbReference type="SUPFAM" id="SSF53383">
    <property type="entry name" value="PLP-dependent transferases"/>
    <property type="match status" value="1"/>
</dbReference>
<dbReference type="Gene3D" id="3.90.105.10">
    <property type="entry name" value="Molybdopterin biosynthesis moea protein, domain 2"/>
    <property type="match status" value="1"/>
</dbReference>
<dbReference type="SUPFAM" id="SSF55904">
    <property type="entry name" value="Ornithine decarboxylase C-terminal domain"/>
    <property type="match status" value="1"/>
</dbReference>
<evidence type="ECO:0000256" key="2">
    <source>
        <dbReference type="ARBA" id="ARBA00010671"/>
    </source>
</evidence>
<accession>A0A6N2Z1U6</accession>
<name>A0A6N2Z1U6_STASI</name>
<dbReference type="RefSeq" id="WP_156666430.1">
    <property type="nucleotide sequence ID" value="NZ_CACRUO010000012.1"/>
</dbReference>
<evidence type="ECO:0000256" key="5">
    <source>
        <dbReference type="ARBA" id="ARBA00023239"/>
    </source>
</evidence>
<evidence type="ECO:0000256" key="3">
    <source>
        <dbReference type="ARBA" id="ARBA00022793"/>
    </source>
</evidence>
<proteinExistence type="inferred from homology"/>
<dbReference type="InterPro" id="IPR000310">
    <property type="entry name" value="Orn/Lys/Arg_deCO2ase_major_dom"/>
</dbReference>
<dbReference type="EMBL" id="CACRUO010000012">
    <property type="protein sequence ID" value="VYT72036.1"/>
    <property type="molecule type" value="Genomic_DNA"/>
</dbReference>
<dbReference type="PANTHER" id="PTHR43277:SF3">
    <property type="entry name" value="DECARBOXYLASE, PUTATIVE-RELATED"/>
    <property type="match status" value="1"/>
</dbReference>
<dbReference type="GO" id="GO:0008792">
    <property type="term" value="F:arginine decarboxylase activity"/>
    <property type="evidence" value="ECO:0007669"/>
    <property type="project" value="UniProtKB-EC"/>
</dbReference>
<comment type="cofactor">
    <cofactor evidence="1">
        <name>pyridoxal 5'-phosphate</name>
        <dbReference type="ChEBI" id="CHEBI:597326"/>
    </cofactor>
</comment>
<dbReference type="InterPro" id="IPR015421">
    <property type="entry name" value="PyrdxlP-dep_Trfase_major"/>
</dbReference>
<dbReference type="Pfam" id="PF01276">
    <property type="entry name" value="OKR_DC_1"/>
    <property type="match status" value="1"/>
</dbReference>
<dbReference type="Gene3D" id="3.40.640.10">
    <property type="entry name" value="Type I PLP-dependent aspartate aminotransferase-like (Major domain)"/>
    <property type="match status" value="1"/>
</dbReference>
<evidence type="ECO:0000256" key="4">
    <source>
        <dbReference type="ARBA" id="ARBA00022898"/>
    </source>
</evidence>
<feature type="domain" description="Orn/Lys/Arg decarboxylase C-terminal" evidence="7">
    <location>
        <begin position="373"/>
        <end position="420"/>
    </location>
</feature>
<feature type="domain" description="Orn/Lys/Arg decarboxylases family 1 pyridoxal-P attachment site" evidence="6">
    <location>
        <begin position="4"/>
        <end position="260"/>
    </location>
</feature>
<keyword evidence="4" id="KW-0663">Pyridoxal phosphate</keyword>
<dbReference type="InterPro" id="IPR036633">
    <property type="entry name" value="Prn/Lys/Arg_de-COase_C_sf"/>
</dbReference>
<dbReference type="InterPro" id="IPR052357">
    <property type="entry name" value="Orn_Lys_Arg_decarboxylase-I"/>
</dbReference>
<keyword evidence="5 8" id="KW-0456">Lyase</keyword>
<dbReference type="EC" id="4.1.1.19" evidence="8"/>
<dbReference type="AlphaFoldDB" id="A0A6N2Z1U6"/>
<evidence type="ECO:0000259" key="6">
    <source>
        <dbReference type="Pfam" id="PF01276"/>
    </source>
</evidence>
<evidence type="ECO:0000313" key="8">
    <source>
        <dbReference type="EMBL" id="VYT72036.1"/>
    </source>
</evidence>
<gene>
    <name evidence="8" type="primary">speA</name>
    <name evidence="8" type="ORF">SSLFYP27_00061</name>
</gene>